<dbReference type="Gene3D" id="3.40.309.10">
    <property type="entry name" value="Aldehyde Dehydrogenase, Chain A, domain 2"/>
    <property type="match status" value="1"/>
</dbReference>
<dbReference type="GO" id="GO:0016620">
    <property type="term" value="F:oxidoreductase activity, acting on the aldehyde or oxo group of donors, NAD or NADP as acceptor"/>
    <property type="evidence" value="ECO:0007669"/>
    <property type="project" value="InterPro"/>
</dbReference>
<gene>
    <name evidence="6" type="ORF">EDD35_4999</name>
</gene>
<dbReference type="PANTHER" id="PTHR11699">
    <property type="entry name" value="ALDEHYDE DEHYDROGENASE-RELATED"/>
    <property type="match status" value="1"/>
</dbReference>
<dbReference type="Pfam" id="PF00171">
    <property type="entry name" value="Aldedh"/>
    <property type="match status" value="1"/>
</dbReference>
<dbReference type="InterPro" id="IPR029510">
    <property type="entry name" value="Ald_DH_CS_GLU"/>
</dbReference>
<feature type="active site" evidence="3">
    <location>
        <position position="226"/>
    </location>
</feature>
<evidence type="ECO:0000313" key="7">
    <source>
        <dbReference type="Proteomes" id="UP000274843"/>
    </source>
</evidence>
<dbReference type="Gene3D" id="3.40.605.10">
    <property type="entry name" value="Aldehyde Dehydrogenase, Chain A, domain 1"/>
    <property type="match status" value="1"/>
</dbReference>
<comment type="caution">
    <text evidence="6">The sequence shown here is derived from an EMBL/GenBank/DDBJ whole genome shotgun (WGS) entry which is preliminary data.</text>
</comment>
<evidence type="ECO:0000313" key="6">
    <source>
        <dbReference type="EMBL" id="ROS42607.1"/>
    </source>
</evidence>
<keyword evidence="2 4" id="KW-0560">Oxidoreductase</keyword>
<dbReference type="InterPro" id="IPR016163">
    <property type="entry name" value="Ald_DH_C"/>
</dbReference>
<dbReference type="SUPFAM" id="SSF53720">
    <property type="entry name" value="ALDH-like"/>
    <property type="match status" value="1"/>
</dbReference>
<evidence type="ECO:0000256" key="2">
    <source>
        <dbReference type="ARBA" id="ARBA00023002"/>
    </source>
</evidence>
<comment type="similarity">
    <text evidence="1 4">Belongs to the aldehyde dehydrogenase family.</text>
</comment>
<reference evidence="6 7" key="1">
    <citation type="submission" date="2018-11" db="EMBL/GenBank/DDBJ databases">
        <title>Sequencing the genomes of 1000 actinobacteria strains.</title>
        <authorList>
            <person name="Klenk H.-P."/>
        </authorList>
    </citation>
    <scope>NUCLEOTIDE SEQUENCE [LARGE SCALE GENOMIC DNA]</scope>
    <source>
        <strain evidence="6 7">DSM 44348</strain>
    </source>
</reference>
<accession>A0A3N2H177</accession>
<feature type="domain" description="Aldehyde dehydrogenase" evidence="5">
    <location>
        <begin position="1"/>
        <end position="442"/>
    </location>
</feature>
<proteinExistence type="inferred from homology"/>
<dbReference type="PROSITE" id="PS00070">
    <property type="entry name" value="ALDEHYDE_DEHYDR_CYS"/>
    <property type="match status" value="1"/>
</dbReference>
<evidence type="ECO:0000256" key="3">
    <source>
        <dbReference type="PROSITE-ProRule" id="PRU10007"/>
    </source>
</evidence>
<keyword evidence="7" id="KW-1185">Reference proteome</keyword>
<name>A0A3N2H177_9PSEU</name>
<evidence type="ECO:0000259" key="5">
    <source>
        <dbReference type="Pfam" id="PF00171"/>
    </source>
</evidence>
<evidence type="ECO:0000256" key="1">
    <source>
        <dbReference type="ARBA" id="ARBA00009986"/>
    </source>
</evidence>
<protein>
    <submittedName>
        <fullName evidence="6">Acyl-CoA reductase-like NAD-dependent aldehyde dehydrogenase</fullName>
    </submittedName>
</protein>
<organism evidence="6 7">
    <name type="scientific">Amycolatopsis thermoflava</name>
    <dbReference type="NCBI Taxonomy" id="84480"/>
    <lineage>
        <taxon>Bacteria</taxon>
        <taxon>Bacillati</taxon>
        <taxon>Actinomycetota</taxon>
        <taxon>Actinomycetes</taxon>
        <taxon>Pseudonocardiales</taxon>
        <taxon>Pseudonocardiaceae</taxon>
        <taxon>Amycolatopsis</taxon>
        <taxon>Amycolatopsis methanolica group</taxon>
    </lineage>
</organism>
<sequence length="448" mass="47852">MQVIDPATEDVITDVPLAAEEEADAAIAQARRAFPAWRDTAPGDRARLLRRFAEAVDGDLENLARLEVRNSGHTIGNARWEAGNVRDVLHYYAGAPERLLGQQIPVAGGLDVTFHEPLGVVGLIVPWNFPMPIAGWGLAPALAAGNTVVLKPAELTPLTALRLAELAREAGIPEGVFQVVPGAGPVVGQRFVTHPDVRKVVFTGSTAVGKQVMAGCAEQVKRLTLELGGKSANIVFADADLEKAAATAPYGVFGNAGQDCCARSRILVERSVHDRFLELLEPAVRNLVVGDPGDEKSEMGPLISAEHREKVASYLDDAEVAIRGSAPDGPGFWFPPTVVTKPGERLLTEEVFGPVVAVVPFRDEADAVRIANDTTFGLSGSIWTRDVGRALRVSRAVEAGNLSVNSHSSVRYWTPFGGFKQSGLGRELGPDALHAFTDVKNVFISTEE</sequence>
<dbReference type="InterPro" id="IPR016162">
    <property type="entry name" value="Ald_DH_N"/>
</dbReference>
<dbReference type="InterPro" id="IPR015590">
    <property type="entry name" value="Aldehyde_DH_dom"/>
</dbReference>
<evidence type="ECO:0000256" key="4">
    <source>
        <dbReference type="RuleBase" id="RU003345"/>
    </source>
</evidence>
<dbReference type="FunFam" id="3.40.605.10:FF:000007">
    <property type="entry name" value="NAD/NADP-dependent betaine aldehyde dehydrogenase"/>
    <property type="match status" value="1"/>
</dbReference>
<dbReference type="AlphaFoldDB" id="A0A3N2H177"/>
<dbReference type="Proteomes" id="UP000274843">
    <property type="component" value="Unassembled WGS sequence"/>
</dbReference>
<dbReference type="PROSITE" id="PS00687">
    <property type="entry name" value="ALDEHYDE_DEHYDR_GLU"/>
    <property type="match status" value="1"/>
</dbReference>
<dbReference type="InterPro" id="IPR016160">
    <property type="entry name" value="Ald_DH_CS_CYS"/>
</dbReference>
<dbReference type="FunFam" id="3.40.605.10:FF:000026">
    <property type="entry name" value="Aldehyde dehydrogenase, putative"/>
    <property type="match status" value="1"/>
</dbReference>
<dbReference type="GeneID" id="301846309"/>
<dbReference type="RefSeq" id="WP_123685182.1">
    <property type="nucleotide sequence ID" value="NZ_RKHY01000001.1"/>
</dbReference>
<dbReference type="InterPro" id="IPR016161">
    <property type="entry name" value="Ald_DH/histidinol_DH"/>
</dbReference>
<dbReference type="EMBL" id="RKHY01000001">
    <property type="protein sequence ID" value="ROS42607.1"/>
    <property type="molecule type" value="Genomic_DNA"/>
</dbReference>